<dbReference type="HOGENOM" id="CLU_858911_0_0_1"/>
<protein>
    <submittedName>
        <fullName evidence="3">Uncharacterized protein</fullName>
    </submittedName>
</protein>
<feature type="transmembrane region" description="Helical" evidence="2">
    <location>
        <begin position="247"/>
        <end position="265"/>
    </location>
</feature>
<reference evidence="3 4" key="1">
    <citation type="journal article" date="2007" name="Proc. Natl. Acad. Sci. U.S.A.">
        <title>The tiny eukaryote Ostreococcus provides genomic insights into the paradox of plankton speciation.</title>
        <authorList>
            <person name="Palenik B."/>
            <person name="Grimwood J."/>
            <person name="Aerts A."/>
            <person name="Rouze P."/>
            <person name="Salamov A."/>
            <person name="Putnam N."/>
            <person name="Dupont C."/>
            <person name="Jorgensen R."/>
            <person name="Derelle E."/>
            <person name="Rombauts S."/>
            <person name="Zhou K."/>
            <person name="Otillar R."/>
            <person name="Merchant S.S."/>
            <person name="Podell S."/>
            <person name="Gaasterland T."/>
            <person name="Napoli C."/>
            <person name="Gendler K."/>
            <person name="Manuell A."/>
            <person name="Tai V."/>
            <person name="Vallon O."/>
            <person name="Piganeau G."/>
            <person name="Jancek S."/>
            <person name="Heijde M."/>
            <person name="Jabbari K."/>
            <person name="Bowler C."/>
            <person name="Lohr M."/>
            <person name="Robbens S."/>
            <person name="Werner G."/>
            <person name="Dubchak I."/>
            <person name="Pazour G.J."/>
            <person name="Ren Q."/>
            <person name="Paulsen I."/>
            <person name="Delwiche C."/>
            <person name="Schmutz J."/>
            <person name="Rokhsar D."/>
            <person name="Van de Peer Y."/>
            <person name="Moreau H."/>
            <person name="Grigoriev I.V."/>
        </authorList>
    </citation>
    <scope>NUCLEOTIDE SEQUENCE [LARGE SCALE GENOMIC DNA]</scope>
    <source>
        <strain evidence="3 4">CCE9901</strain>
    </source>
</reference>
<gene>
    <name evidence="3" type="ORF">OSTLU_28063</name>
</gene>
<evidence type="ECO:0000256" key="2">
    <source>
        <dbReference type="SAM" id="Phobius"/>
    </source>
</evidence>
<dbReference type="OMA" id="VFANECI"/>
<dbReference type="AlphaFoldDB" id="A4S936"/>
<sequence>MAGARRAPSKRSSSKKSARSTRSSPKSKLPSLPKIGNPLTTLVNLNVLGNAKATATMLTSVSGLKTFLERLGAYGAATSIAYAGVPELGGRGTAAMFKSLGLKGASGPLAPVGAAWFGAHWSFVQFLIGFGAILGIGSNSDIPALFTAMSLFLCGNTMIAGSSHGVRDVFIRNAMAFKYSNAILLLLTTRKARGYFSSKQAAALRKLAIAVPGLMMSFLMMQGSSMAKFTAAGMTGPGVLGPVAGLIFHPLHHVVSTCVALGYISGYSTRRAALFLCLELLIVATSLAPQMVQPWGRALSAMHLGAAMVFMRECTPTNSFIPKL</sequence>
<dbReference type="KEGG" id="olu:OSTLU_28063"/>
<evidence type="ECO:0000313" key="3">
    <source>
        <dbReference type="EMBL" id="ABP00291.1"/>
    </source>
</evidence>
<keyword evidence="4" id="KW-1185">Reference proteome</keyword>
<feature type="transmembrane region" description="Helical" evidence="2">
    <location>
        <begin position="272"/>
        <end position="292"/>
    </location>
</feature>
<feature type="transmembrane region" description="Helical" evidence="2">
    <location>
        <begin position="144"/>
        <end position="163"/>
    </location>
</feature>
<dbReference type="Proteomes" id="UP000001568">
    <property type="component" value="Chromosome 16"/>
</dbReference>
<feature type="compositionally biased region" description="Low complexity" evidence="1">
    <location>
        <begin position="20"/>
        <end position="35"/>
    </location>
</feature>
<feature type="transmembrane region" description="Helical" evidence="2">
    <location>
        <begin position="207"/>
        <end position="227"/>
    </location>
</feature>
<evidence type="ECO:0000256" key="1">
    <source>
        <dbReference type="SAM" id="MobiDB-lite"/>
    </source>
</evidence>
<keyword evidence="2" id="KW-1133">Transmembrane helix</keyword>
<proteinExistence type="predicted"/>
<dbReference type="EMBL" id="CP000596">
    <property type="protein sequence ID" value="ABP00291.1"/>
    <property type="molecule type" value="Genomic_DNA"/>
</dbReference>
<feature type="transmembrane region" description="Helical" evidence="2">
    <location>
        <begin position="114"/>
        <end position="137"/>
    </location>
</feature>
<organism evidence="3 4">
    <name type="scientific">Ostreococcus lucimarinus (strain CCE9901)</name>
    <dbReference type="NCBI Taxonomy" id="436017"/>
    <lineage>
        <taxon>Eukaryota</taxon>
        <taxon>Viridiplantae</taxon>
        <taxon>Chlorophyta</taxon>
        <taxon>Mamiellophyceae</taxon>
        <taxon>Mamiellales</taxon>
        <taxon>Bathycoccaceae</taxon>
        <taxon>Ostreococcus</taxon>
    </lineage>
</organism>
<feature type="region of interest" description="Disordered" evidence="1">
    <location>
        <begin position="1"/>
        <end position="35"/>
    </location>
</feature>
<name>A4S936_OSTLU</name>
<dbReference type="RefSeq" id="XP_001421997.1">
    <property type="nucleotide sequence ID" value="XM_001421960.1"/>
</dbReference>
<accession>A4S936</accession>
<dbReference type="Gramene" id="ABP00291">
    <property type="protein sequence ID" value="ABP00291"/>
    <property type="gene ID" value="OSTLU_28063"/>
</dbReference>
<keyword evidence="2" id="KW-0812">Transmembrane</keyword>
<keyword evidence="2" id="KW-0472">Membrane</keyword>
<dbReference type="OrthoDB" id="10452322at2759"/>
<evidence type="ECO:0000313" key="4">
    <source>
        <dbReference type="Proteomes" id="UP000001568"/>
    </source>
</evidence>
<feature type="compositionally biased region" description="Basic residues" evidence="1">
    <location>
        <begin position="7"/>
        <end position="19"/>
    </location>
</feature>
<dbReference type="GeneID" id="5006037"/>